<dbReference type="EMBL" id="JBBPBN010000019">
    <property type="protein sequence ID" value="KAK9018248.1"/>
    <property type="molecule type" value="Genomic_DNA"/>
</dbReference>
<protein>
    <recommendedName>
        <fullName evidence="3">Reverse transcriptase zinc-binding domain-containing protein</fullName>
    </recommendedName>
</protein>
<evidence type="ECO:0008006" key="3">
    <source>
        <dbReference type="Google" id="ProtNLM"/>
    </source>
</evidence>
<accession>A0ABR2RZL7</accession>
<dbReference type="Proteomes" id="UP001396334">
    <property type="component" value="Unassembled WGS sequence"/>
</dbReference>
<organism evidence="1 2">
    <name type="scientific">Hibiscus sabdariffa</name>
    <name type="common">roselle</name>
    <dbReference type="NCBI Taxonomy" id="183260"/>
    <lineage>
        <taxon>Eukaryota</taxon>
        <taxon>Viridiplantae</taxon>
        <taxon>Streptophyta</taxon>
        <taxon>Embryophyta</taxon>
        <taxon>Tracheophyta</taxon>
        <taxon>Spermatophyta</taxon>
        <taxon>Magnoliopsida</taxon>
        <taxon>eudicotyledons</taxon>
        <taxon>Gunneridae</taxon>
        <taxon>Pentapetalae</taxon>
        <taxon>rosids</taxon>
        <taxon>malvids</taxon>
        <taxon>Malvales</taxon>
        <taxon>Malvaceae</taxon>
        <taxon>Malvoideae</taxon>
        <taxon>Hibiscus</taxon>
    </lineage>
</organism>
<gene>
    <name evidence="1" type="ORF">V6N11_001226</name>
</gene>
<name>A0ABR2RZL7_9ROSI</name>
<reference evidence="1 2" key="1">
    <citation type="journal article" date="2024" name="G3 (Bethesda)">
        <title>Genome assembly of Hibiscus sabdariffa L. provides insights into metabolisms of medicinal natural products.</title>
        <authorList>
            <person name="Kim T."/>
        </authorList>
    </citation>
    <scope>NUCLEOTIDE SEQUENCE [LARGE SCALE GENOMIC DNA]</scope>
    <source>
        <strain evidence="1">TK-2024</strain>
        <tissue evidence="1">Old leaves</tissue>
    </source>
</reference>
<proteinExistence type="predicted"/>
<comment type="caution">
    <text evidence="1">The sequence shown here is derived from an EMBL/GenBank/DDBJ whole genome shotgun (WGS) entry which is preliminary data.</text>
</comment>
<evidence type="ECO:0000313" key="1">
    <source>
        <dbReference type="EMBL" id="KAK9018248.1"/>
    </source>
</evidence>
<evidence type="ECO:0000313" key="2">
    <source>
        <dbReference type="Proteomes" id="UP001396334"/>
    </source>
</evidence>
<sequence length="228" mass="24732">MPSLTRLLLGTSPGWLVWLHLSTPQWSLICLSQASATTSSFGGIVTQRLDLEGLPIGSRLKAAGLDLWTCPICNRAIETVLHTFCNCPDTFGALSMSQIPAPIIHNNAASVLLWLNEAIATLDLETFTKFLAETSNLNMWPGIPIQALVVWTRPPRGYIKINVDVAFDLVRGANIGVIARNDQGLVLGGFAQHSPGSSEVSNTKITVVIARLWPICIGTMSFLKLTRL</sequence>
<keyword evidence="2" id="KW-1185">Reference proteome</keyword>